<dbReference type="InterPro" id="IPR012135">
    <property type="entry name" value="Dihydroorotate_DH_1_2"/>
</dbReference>
<dbReference type="AlphaFoldDB" id="T1CH63"/>
<feature type="domain" description="Dihydroorotate dehydrogenase catalytic" evidence="7">
    <location>
        <begin position="17"/>
        <end position="295"/>
    </location>
</feature>
<organism evidence="8 9">
    <name type="scientific">Porphyromonas crevioricanis JCM 15906</name>
    <dbReference type="NCBI Taxonomy" id="1305617"/>
    <lineage>
        <taxon>Bacteria</taxon>
        <taxon>Pseudomonadati</taxon>
        <taxon>Bacteroidota</taxon>
        <taxon>Bacteroidia</taxon>
        <taxon>Bacteroidales</taxon>
        <taxon>Porphyromonadaceae</taxon>
        <taxon>Porphyromonas</taxon>
    </lineage>
</organism>
<reference evidence="8 9" key="2">
    <citation type="journal article" date="2013" name="Genome Announc.">
        <title>Draft Genome Sequences of Porphyromonas crevioricanis JCM 15906T and Porphyromonas cansulci JCM 13913T Isolated from a Canine Oral Cavity.</title>
        <authorList>
            <person name="Sakamoto M."/>
            <person name="Tanaka N."/>
            <person name="Shiwa Y."/>
            <person name="Yoshikawa H."/>
            <person name="Ohkuma M."/>
        </authorList>
    </citation>
    <scope>NUCLEOTIDE SEQUENCE [LARGE SCALE GENOMIC DNA]</scope>
    <source>
        <strain evidence="8 9">JCM 15906</strain>
    </source>
</reference>
<sequence>MAGAFPIETRSKMIDITTTYAGLQLKNPIVAASSGLTSNINKIKELAAQGVGAIVLKSLFEEQIEMQGQSMLEHTDYPEAADYIAQYVRGEQVNQYLDLISQAKQSTDVPVIASINCFRADAWADFAGRIEQAGADAIELNVMRLETDLFAKESYEDQYVAIVASIVKAVKIPVTVKLSRTLSNIPALVDKLRATGAKGIVLFNRSYRTDVDIETESLCSGNVFSQPTDICDTLRYTGICSALIPGVSLAASTGVHGWEEVVKCILVGSSAVQMCSALYKGGSTAIKEAILGLTTWMERKGYRSIEEFRGRLNAADIKSATMFERMQFMKYFSRHESN</sequence>
<evidence type="ECO:0000313" key="8">
    <source>
        <dbReference type="EMBL" id="GAD05171.1"/>
    </source>
</evidence>
<proteinExistence type="predicted"/>
<dbReference type="InterPro" id="IPR050074">
    <property type="entry name" value="DHO_dehydrogenase"/>
</dbReference>
<dbReference type="NCBIfam" id="NF005741">
    <property type="entry name" value="PRK07565.1"/>
    <property type="match status" value="1"/>
</dbReference>
<dbReference type="GO" id="GO:0005737">
    <property type="term" value="C:cytoplasm"/>
    <property type="evidence" value="ECO:0007669"/>
    <property type="project" value="InterPro"/>
</dbReference>
<evidence type="ECO:0000256" key="2">
    <source>
        <dbReference type="ARBA" id="ARBA00004725"/>
    </source>
</evidence>
<evidence type="ECO:0000256" key="1">
    <source>
        <dbReference type="ARBA" id="ARBA00001917"/>
    </source>
</evidence>
<evidence type="ECO:0000256" key="4">
    <source>
        <dbReference type="ARBA" id="ARBA00022643"/>
    </source>
</evidence>
<gene>
    <name evidence="8" type="ORF">PORCRE_871</name>
</gene>
<evidence type="ECO:0000256" key="3">
    <source>
        <dbReference type="ARBA" id="ARBA00022630"/>
    </source>
</evidence>
<keyword evidence="6" id="KW-0560">Oxidoreductase</keyword>
<name>T1CH63_9PORP</name>
<dbReference type="Gene3D" id="3.20.20.70">
    <property type="entry name" value="Aldolase class I"/>
    <property type="match status" value="1"/>
</dbReference>
<dbReference type="GO" id="GO:0006207">
    <property type="term" value="P:'de novo' pyrimidine nucleobase biosynthetic process"/>
    <property type="evidence" value="ECO:0007669"/>
    <property type="project" value="TreeGrafter"/>
</dbReference>
<evidence type="ECO:0000313" key="9">
    <source>
        <dbReference type="Proteomes" id="UP000018031"/>
    </source>
</evidence>
<dbReference type="InterPro" id="IPR013785">
    <property type="entry name" value="Aldolase_TIM"/>
</dbReference>
<comment type="caution">
    <text evidence="8">The sequence shown here is derived from an EMBL/GenBank/DDBJ whole genome shotgun (WGS) entry which is preliminary data.</text>
</comment>
<protein>
    <submittedName>
        <fullName evidence="8">Dihydroorotate dehydrogenase</fullName>
    </submittedName>
</protein>
<dbReference type="GO" id="GO:0044205">
    <property type="term" value="P:'de novo' UMP biosynthetic process"/>
    <property type="evidence" value="ECO:0007669"/>
    <property type="project" value="UniProtKB-UniPathway"/>
</dbReference>
<dbReference type="Proteomes" id="UP000018031">
    <property type="component" value="Unassembled WGS sequence"/>
</dbReference>
<dbReference type="PIRSF" id="PIRSF000164">
    <property type="entry name" value="DHO_oxidase"/>
    <property type="match status" value="1"/>
</dbReference>
<dbReference type="UniPathway" id="UPA00070"/>
<comment type="pathway">
    <text evidence="2">Pyrimidine metabolism; UMP biosynthesis via de novo pathway.</text>
</comment>
<keyword evidence="3" id="KW-0285">Flavoprotein</keyword>
<dbReference type="InterPro" id="IPR005720">
    <property type="entry name" value="Dihydroorotate_DH_cat"/>
</dbReference>
<reference evidence="9" key="1">
    <citation type="journal article" date="2013" name="Genome">
        <title>Draft Genome Sequences of Porphyromonas crevioricanis JCM 15906T and Porphyromonas cansulci JCM 13913T Isolated from a Canine Oral Cavity.</title>
        <authorList>
            <person name="Sakamoto M."/>
            <person name="Tanaka N."/>
            <person name="Shiwa Y."/>
            <person name="Yoshikawa H."/>
            <person name="Ohkuma M."/>
        </authorList>
    </citation>
    <scope>NUCLEOTIDE SEQUENCE [LARGE SCALE GENOMIC DNA]</scope>
    <source>
        <strain evidence="9">JCM 15906</strain>
    </source>
</reference>
<keyword evidence="5" id="KW-0665">Pyrimidine biosynthesis</keyword>
<evidence type="ECO:0000259" key="7">
    <source>
        <dbReference type="Pfam" id="PF01180"/>
    </source>
</evidence>
<dbReference type="GO" id="GO:0004152">
    <property type="term" value="F:dihydroorotate dehydrogenase activity"/>
    <property type="evidence" value="ECO:0007669"/>
    <property type="project" value="InterPro"/>
</dbReference>
<dbReference type="PANTHER" id="PTHR48109">
    <property type="entry name" value="DIHYDROOROTATE DEHYDROGENASE (QUINONE), MITOCHONDRIAL-RELATED"/>
    <property type="match status" value="1"/>
</dbReference>
<evidence type="ECO:0000256" key="6">
    <source>
        <dbReference type="ARBA" id="ARBA00023002"/>
    </source>
</evidence>
<dbReference type="SUPFAM" id="SSF51395">
    <property type="entry name" value="FMN-linked oxidoreductases"/>
    <property type="match status" value="1"/>
</dbReference>
<comment type="cofactor">
    <cofactor evidence="1">
        <name>FMN</name>
        <dbReference type="ChEBI" id="CHEBI:58210"/>
    </cofactor>
</comment>
<dbReference type="EMBL" id="BAOU01000020">
    <property type="protein sequence ID" value="GAD05171.1"/>
    <property type="molecule type" value="Genomic_DNA"/>
</dbReference>
<dbReference type="PANTHER" id="PTHR48109:SF3">
    <property type="entry name" value="SLL0744 PROTEIN"/>
    <property type="match status" value="1"/>
</dbReference>
<keyword evidence="4" id="KW-0288">FMN</keyword>
<accession>T1CH63</accession>
<evidence type="ECO:0000256" key="5">
    <source>
        <dbReference type="ARBA" id="ARBA00022975"/>
    </source>
</evidence>
<dbReference type="Pfam" id="PF01180">
    <property type="entry name" value="DHO_dh"/>
    <property type="match status" value="1"/>
</dbReference>